<comment type="catalytic activity">
    <reaction evidence="1">
        <text>S-ubiquitinyl-[E2 ubiquitin-conjugating enzyme]-L-cysteine + [acceptor protein]-L-lysine = [E2 ubiquitin-conjugating enzyme]-L-cysteine + N(6)-ubiquitinyl-[acceptor protein]-L-lysine.</text>
        <dbReference type="EC" id="2.3.2.27"/>
    </reaction>
</comment>
<organism evidence="16 17">
    <name type="scientific">Dendrobium catenatum</name>
    <dbReference type="NCBI Taxonomy" id="906689"/>
    <lineage>
        <taxon>Eukaryota</taxon>
        <taxon>Viridiplantae</taxon>
        <taxon>Streptophyta</taxon>
        <taxon>Embryophyta</taxon>
        <taxon>Tracheophyta</taxon>
        <taxon>Spermatophyta</taxon>
        <taxon>Magnoliopsida</taxon>
        <taxon>Liliopsida</taxon>
        <taxon>Asparagales</taxon>
        <taxon>Orchidaceae</taxon>
        <taxon>Epidendroideae</taxon>
        <taxon>Malaxideae</taxon>
        <taxon>Dendrobiinae</taxon>
        <taxon>Dendrobium</taxon>
    </lineage>
</organism>
<proteinExistence type="predicted"/>
<protein>
    <recommendedName>
        <fullName evidence="4">RING-type E3 ubiquitin transferase</fullName>
        <ecNumber evidence="4">2.3.2.27</ecNumber>
    </recommendedName>
</protein>
<dbReference type="GO" id="GO:0016567">
    <property type="term" value="P:protein ubiquitination"/>
    <property type="evidence" value="ECO:0007669"/>
    <property type="project" value="UniProtKB-UniPathway"/>
</dbReference>
<keyword evidence="11 14" id="KW-1133">Transmembrane helix</keyword>
<evidence type="ECO:0000256" key="6">
    <source>
        <dbReference type="ARBA" id="ARBA00022692"/>
    </source>
</evidence>
<dbReference type="AlphaFoldDB" id="A0A2I0VWS8"/>
<evidence type="ECO:0000256" key="2">
    <source>
        <dbReference type="ARBA" id="ARBA00004167"/>
    </source>
</evidence>
<evidence type="ECO:0000256" key="8">
    <source>
        <dbReference type="ARBA" id="ARBA00022771"/>
    </source>
</evidence>
<evidence type="ECO:0000256" key="11">
    <source>
        <dbReference type="ARBA" id="ARBA00022989"/>
    </source>
</evidence>
<dbReference type="PROSITE" id="PS50089">
    <property type="entry name" value="ZF_RING_2"/>
    <property type="match status" value="1"/>
</dbReference>
<keyword evidence="8 13" id="KW-0863">Zinc-finger</keyword>
<evidence type="ECO:0000256" key="3">
    <source>
        <dbReference type="ARBA" id="ARBA00004906"/>
    </source>
</evidence>
<gene>
    <name evidence="16" type="ORF">MA16_Dca019398</name>
</gene>
<feature type="transmembrane region" description="Helical" evidence="14">
    <location>
        <begin position="7"/>
        <end position="31"/>
    </location>
</feature>
<dbReference type="EC" id="2.3.2.27" evidence="4"/>
<comment type="pathway">
    <text evidence="3">Protein modification; protein ubiquitination.</text>
</comment>
<dbReference type="GO" id="GO:0008270">
    <property type="term" value="F:zinc ion binding"/>
    <property type="evidence" value="ECO:0007669"/>
    <property type="project" value="UniProtKB-KW"/>
</dbReference>
<sequence length="183" mass="20178">MENSDLLCLFVIGALPAFTITAMYFCIIFIIRNRCCFAVAGPSPVIDDIENQRITFQFRNGKEEVLAGDDDGDQMCAVCLSEFADGENIRLLPECKHYFHVKCIDKWLQSHSSCPVCRARTVDVTGDEKKTVRGAVTDVYGGVDRRGVLAAVLAEDPEISDAEGLLEFGLEQGLFVASVRFAD</sequence>
<keyword evidence="6 14" id="KW-0812">Transmembrane</keyword>
<evidence type="ECO:0000256" key="12">
    <source>
        <dbReference type="ARBA" id="ARBA00023136"/>
    </source>
</evidence>
<evidence type="ECO:0000256" key="1">
    <source>
        <dbReference type="ARBA" id="ARBA00000900"/>
    </source>
</evidence>
<dbReference type="Proteomes" id="UP000233837">
    <property type="component" value="Unassembled WGS sequence"/>
</dbReference>
<evidence type="ECO:0000256" key="5">
    <source>
        <dbReference type="ARBA" id="ARBA00022679"/>
    </source>
</evidence>
<dbReference type="SUPFAM" id="SSF57850">
    <property type="entry name" value="RING/U-box"/>
    <property type="match status" value="1"/>
</dbReference>
<dbReference type="EMBL" id="KZ503162">
    <property type="protein sequence ID" value="PKU67872.1"/>
    <property type="molecule type" value="Genomic_DNA"/>
</dbReference>
<evidence type="ECO:0000256" key="14">
    <source>
        <dbReference type="SAM" id="Phobius"/>
    </source>
</evidence>
<dbReference type="InterPro" id="IPR013083">
    <property type="entry name" value="Znf_RING/FYVE/PHD"/>
</dbReference>
<keyword evidence="10" id="KW-0862">Zinc</keyword>
<evidence type="ECO:0000256" key="4">
    <source>
        <dbReference type="ARBA" id="ARBA00012483"/>
    </source>
</evidence>
<dbReference type="InterPro" id="IPR044600">
    <property type="entry name" value="ATL1/ATL16-like"/>
</dbReference>
<dbReference type="PANTHER" id="PTHR46913:SF1">
    <property type="entry name" value="RING-H2 FINGER PROTEIN ATL16"/>
    <property type="match status" value="1"/>
</dbReference>
<keyword evidence="17" id="KW-1185">Reference proteome</keyword>
<dbReference type="SMART" id="SM00184">
    <property type="entry name" value="RING"/>
    <property type="match status" value="1"/>
</dbReference>
<evidence type="ECO:0000313" key="17">
    <source>
        <dbReference type="Proteomes" id="UP000233837"/>
    </source>
</evidence>
<keyword evidence="9" id="KW-0833">Ubl conjugation pathway</keyword>
<comment type="subcellular location">
    <subcellularLocation>
        <location evidence="2">Membrane</location>
        <topology evidence="2">Single-pass membrane protein</topology>
    </subcellularLocation>
</comment>
<reference evidence="16 17" key="2">
    <citation type="journal article" date="2017" name="Nature">
        <title>The Apostasia genome and the evolution of orchids.</title>
        <authorList>
            <person name="Zhang G.Q."/>
            <person name="Liu K.W."/>
            <person name="Li Z."/>
            <person name="Lohaus R."/>
            <person name="Hsiao Y.Y."/>
            <person name="Niu S.C."/>
            <person name="Wang J.Y."/>
            <person name="Lin Y.C."/>
            <person name="Xu Q."/>
            <person name="Chen L.J."/>
            <person name="Yoshida K."/>
            <person name="Fujiwara S."/>
            <person name="Wang Z.W."/>
            <person name="Zhang Y.Q."/>
            <person name="Mitsuda N."/>
            <person name="Wang M."/>
            <person name="Liu G.H."/>
            <person name="Pecoraro L."/>
            <person name="Huang H.X."/>
            <person name="Xiao X.J."/>
            <person name="Lin M."/>
            <person name="Wu X.Y."/>
            <person name="Wu W.L."/>
            <person name="Chen Y.Y."/>
            <person name="Chang S.B."/>
            <person name="Sakamoto S."/>
            <person name="Ohme-Takagi M."/>
            <person name="Yagi M."/>
            <person name="Zeng S.J."/>
            <person name="Shen C.Y."/>
            <person name="Yeh C.M."/>
            <person name="Luo Y.B."/>
            <person name="Tsai W.C."/>
            <person name="Van de Peer Y."/>
            <person name="Liu Z.J."/>
        </authorList>
    </citation>
    <scope>NUCLEOTIDE SEQUENCE [LARGE SCALE GENOMIC DNA]</scope>
    <source>
        <tissue evidence="16">The whole plant</tissue>
    </source>
</reference>
<evidence type="ECO:0000256" key="7">
    <source>
        <dbReference type="ARBA" id="ARBA00022723"/>
    </source>
</evidence>
<evidence type="ECO:0000256" key="9">
    <source>
        <dbReference type="ARBA" id="ARBA00022786"/>
    </source>
</evidence>
<keyword evidence="7" id="KW-0479">Metal-binding</keyword>
<dbReference type="GO" id="GO:0061630">
    <property type="term" value="F:ubiquitin protein ligase activity"/>
    <property type="evidence" value="ECO:0007669"/>
    <property type="project" value="UniProtKB-EC"/>
</dbReference>
<evidence type="ECO:0000313" key="16">
    <source>
        <dbReference type="EMBL" id="PKU67872.1"/>
    </source>
</evidence>
<dbReference type="PANTHER" id="PTHR46913">
    <property type="entry name" value="RING-H2 FINGER PROTEIN ATL16"/>
    <property type="match status" value="1"/>
</dbReference>
<evidence type="ECO:0000256" key="10">
    <source>
        <dbReference type="ARBA" id="ARBA00022833"/>
    </source>
</evidence>
<feature type="domain" description="RING-type" evidence="15">
    <location>
        <begin position="76"/>
        <end position="118"/>
    </location>
</feature>
<dbReference type="CDD" id="cd16461">
    <property type="entry name" value="RING-H2_EL5-like"/>
    <property type="match status" value="1"/>
</dbReference>
<dbReference type="GO" id="GO:0016020">
    <property type="term" value="C:membrane"/>
    <property type="evidence" value="ECO:0007669"/>
    <property type="project" value="UniProtKB-SubCell"/>
</dbReference>
<accession>A0A2I0VWS8</accession>
<dbReference type="Gene3D" id="3.30.40.10">
    <property type="entry name" value="Zinc/RING finger domain, C3HC4 (zinc finger)"/>
    <property type="match status" value="1"/>
</dbReference>
<dbReference type="UniPathway" id="UPA00143"/>
<reference evidence="16 17" key="1">
    <citation type="journal article" date="2016" name="Sci. Rep.">
        <title>The Dendrobium catenatum Lindl. genome sequence provides insights into polysaccharide synthase, floral development and adaptive evolution.</title>
        <authorList>
            <person name="Zhang G.Q."/>
            <person name="Xu Q."/>
            <person name="Bian C."/>
            <person name="Tsai W.C."/>
            <person name="Yeh C.M."/>
            <person name="Liu K.W."/>
            <person name="Yoshida K."/>
            <person name="Zhang L.S."/>
            <person name="Chang S.B."/>
            <person name="Chen F."/>
            <person name="Shi Y."/>
            <person name="Su Y.Y."/>
            <person name="Zhang Y.Q."/>
            <person name="Chen L.J."/>
            <person name="Yin Y."/>
            <person name="Lin M."/>
            <person name="Huang H."/>
            <person name="Deng H."/>
            <person name="Wang Z.W."/>
            <person name="Zhu S.L."/>
            <person name="Zhao X."/>
            <person name="Deng C."/>
            <person name="Niu S.C."/>
            <person name="Huang J."/>
            <person name="Wang M."/>
            <person name="Liu G.H."/>
            <person name="Yang H.J."/>
            <person name="Xiao X.J."/>
            <person name="Hsiao Y.Y."/>
            <person name="Wu W.L."/>
            <person name="Chen Y.Y."/>
            <person name="Mitsuda N."/>
            <person name="Ohme-Takagi M."/>
            <person name="Luo Y.B."/>
            <person name="Van de Peer Y."/>
            <person name="Liu Z.J."/>
        </authorList>
    </citation>
    <scope>NUCLEOTIDE SEQUENCE [LARGE SCALE GENOMIC DNA]</scope>
    <source>
        <tissue evidence="16">The whole plant</tissue>
    </source>
</reference>
<keyword evidence="5" id="KW-0808">Transferase</keyword>
<evidence type="ECO:0000256" key="13">
    <source>
        <dbReference type="PROSITE-ProRule" id="PRU00175"/>
    </source>
</evidence>
<evidence type="ECO:0000259" key="15">
    <source>
        <dbReference type="PROSITE" id="PS50089"/>
    </source>
</evidence>
<dbReference type="InterPro" id="IPR001841">
    <property type="entry name" value="Znf_RING"/>
</dbReference>
<dbReference type="Pfam" id="PF13639">
    <property type="entry name" value="zf-RING_2"/>
    <property type="match status" value="1"/>
</dbReference>
<keyword evidence="12 14" id="KW-0472">Membrane</keyword>
<name>A0A2I0VWS8_9ASPA</name>